<gene>
    <name evidence="2" type="primary">NOLA2</name>
    <name evidence="2" type="ORF">NBO_20g0031</name>
</gene>
<keyword evidence="2" id="KW-0687">Ribonucleoprotein</keyword>
<dbReference type="OrthoDB" id="5364946at2759"/>
<proteinExistence type="predicted"/>
<name>R0M9I3_NOSB1</name>
<reference evidence="2 3" key="1">
    <citation type="journal article" date="2013" name="BMC Genomics">
        <title>Comparative genomics of parasitic silkworm microsporidia reveal an association between genome expansion and host adaptation.</title>
        <authorList>
            <person name="Pan G."/>
            <person name="Xu J."/>
            <person name="Li T."/>
            <person name="Xia Q."/>
            <person name="Liu S.L."/>
            <person name="Zhang G."/>
            <person name="Li S."/>
            <person name="Li C."/>
            <person name="Liu H."/>
            <person name="Yang L."/>
            <person name="Liu T."/>
            <person name="Zhang X."/>
            <person name="Wu Z."/>
            <person name="Fan W."/>
            <person name="Dang X."/>
            <person name="Xiang H."/>
            <person name="Tao M."/>
            <person name="Li Y."/>
            <person name="Hu J."/>
            <person name="Li Z."/>
            <person name="Lin L."/>
            <person name="Luo J."/>
            <person name="Geng L."/>
            <person name="Wang L."/>
            <person name="Long M."/>
            <person name="Wan Y."/>
            <person name="He N."/>
            <person name="Zhang Z."/>
            <person name="Lu C."/>
            <person name="Keeling P.J."/>
            <person name="Wang J."/>
            <person name="Xiang Z."/>
            <person name="Zhou Z."/>
        </authorList>
    </citation>
    <scope>NUCLEOTIDE SEQUENCE [LARGE SCALE GENOMIC DNA]</scope>
    <source>
        <strain evidence="3">CQ1 / CVCC 102059</strain>
    </source>
</reference>
<dbReference type="Gene3D" id="3.30.1330.30">
    <property type="match status" value="1"/>
</dbReference>
<accession>R0M9I3</accession>
<dbReference type="InterPro" id="IPR029064">
    <property type="entry name" value="Ribosomal_eL30-like_sf"/>
</dbReference>
<sequence length="103" mass="11267">MLKIAQPVASEETLKVINEVLKGIEKPITGVKACQKAICNGEKGVLVLTGDTTPMDLITHLPALCEEHGVKYVFVKTKKQLKGEVTCVFIKKDDEGLKVFKSL</sequence>
<evidence type="ECO:0000313" key="3">
    <source>
        <dbReference type="Proteomes" id="UP000016927"/>
    </source>
</evidence>
<protein>
    <submittedName>
        <fullName evidence="2">H/ACA ribonucleoprotein complex subunit 2</fullName>
    </submittedName>
</protein>
<dbReference type="VEuPathDB" id="MicrosporidiaDB:NBO_20g0031"/>
<dbReference type="SUPFAM" id="SSF55315">
    <property type="entry name" value="L30e-like"/>
    <property type="match status" value="1"/>
</dbReference>
<organism evidence="2 3">
    <name type="scientific">Nosema bombycis (strain CQ1 / CVCC 102059)</name>
    <name type="common">Microsporidian parasite</name>
    <name type="synonym">Pebrine of silkworm</name>
    <dbReference type="NCBI Taxonomy" id="578461"/>
    <lineage>
        <taxon>Eukaryota</taxon>
        <taxon>Fungi</taxon>
        <taxon>Fungi incertae sedis</taxon>
        <taxon>Microsporidia</taxon>
        <taxon>Nosematidae</taxon>
        <taxon>Nosema</taxon>
    </lineage>
</organism>
<dbReference type="HOGENOM" id="CLU_084513_3_0_1"/>
<dbReference type="GO" id="GO:1990904">
    <property type="term" value="C:ribonucleoprotein complex"/>
    <property type="evidence" value="ECO:0007669"/>
    <property type="project" value="UniProtKB-KW"/>
</dbReference>
<dbReference type="InterPro" id="IPR004038">
    <property type="entry name" value="Ribosomal_eL8/eL30/eS12/Gad45"/>
</dbReference>
<dbReference type="EMBL" id="KB908928">
    <property type="protein sequence ID" value="EOB14644.1"/>
    <property type="molecule type" value="Genomic_DNA"/>
</dbReference>
<feature type="domain" description="Ribosomal protein eL8/eL30/eS12/Gadd45" evidence="1">
    <location>
        <begin position="28"/>
        <end position="81"/>
    </location>
</feature>
<dbReference type="Proteomes" id="UP000016927">
    <property type="component" value="Unassembled WGS sequence"/>
</dbReference>
<dbReference type="AlphaFoldDB" id="R0M9I3"/>
<keyword evidence="3" id="KW-1185">Reference proteome</keyword>
<evidence type="ECO:0000313" key="2">
    <source>
        <dbReference type="EMBL" id="EOB14644.1"/>
    </source>
</evidence>
<evidence type="ECO:0000259" key="1">
    <source>
        <dbReference type="Pfam" id="PF01248"/>
    </source>
</evidence>
<dbReference type="OMA" id="HEATAHI"/>
<dbReference type="STRING" id="578461.R0M9I3"/>
<dbReference type="Pfam" id="PF01248">
    <property type="entry name" value="Ribosomal_L7Ae"/>
    <property type="match status" value="1"/>
</dbReference>